<gene>
    <name evidence="1" type="ORF">LCGC14_0764350</name>
</gene>
<name>A0A0F9Q0F7_9ZZZZ</name>
<reference evidence="1" key="1">
    <citation type="journal article" date="2015" name="Nature">
        <title>Complex archaea that bridge the gap between prokaryotes and eukaryotes.</title>
        <authorList>
            <person name="Spang A."/>
            <person name="Saw J.H."/>
            <person name="Jorgensen S.L."/>
            <person name="Zaremba-Niedzwiedzka K."/>
            <person name="Martijn J."/>
            <person name="Lind A.E."/>
            <person name="van Eijk R."/>
            <person name="Schleper C."/>
            <person name="Guy L."/>
            <person name="Ettema T.J."/>
        </authorList>
    </citation>
    <scope>NUCLEOTIDE SEQUENCE</scope>
</reference>
<proteinExistence type="predicted"/>
<comment type="caution">
    <text evidence="1">The sequence shown here is derived from an EMBL/GenBank/DDBJ whole genome shotgun (WGS) entry which is preliminary data.</text>
</comment>
<dbReference type="AlphaFoldDB" id="A0A0F9Q0F7"/>
<evidence type="ECO:0000313" key="1">
    <source>
        <dbReference type="EMBL" id="KKN37370.1"/>
    </source>
</evidence>
<dbReference type="EMBL" id="LAZR01001899">
    <property type="protein sequence ID" value="KKN37370.1"/>
    <property type="molecule type" value="Genomic_DNA"/>
</dbReference>
<organism evidence="1">
    <name type="scientific">marine sediment metagenome</name>
    <dbReference type="NCBI Taxonomy" id="412755"/>
    <lineage>
        <taxon>unclassified sequences</taxon>
        <taxon>metagenomes</taxon>
        <taxon>ecological metagenomes</taxon>
    </lineage>
</organism>
<protein>
    <submittedName>
        <fullName evidence="1">Uncharacterized protein</fullName>
    </submittedName>
</protein>
<accession>A0A0F9Q0F7</accession>
<sequence length="77" mass="8994">MKKHIKTFPISIKKATFVKRVAEKFNEGPGNIINKHFNSKNKKSTLYDAAFLSRLAENFANLEQWIKEKQEEISKQI</sequence>